<feature type="transmembrane region" description="Helical" evidence="1">
    <location>
        <begin position="58"/>
        <end position="79"/>
    </location>
</feature>
<dbReference type="PROSITE" id="PS51257">
    <property type="entry name" value="PROKAR_LIPOPROTEIN"/>
    <property type="match status" value="1"/>
</dbReference>
<dbReference type="AlphaFoldDB" id="A0A937X9D4"/>
<evidence type="ECO:0000313" key="3">
    <source>
        <dbReference type="Proteomes" id="UP000748308"/>
    </source>
</evidence>
<feature type="transmembrane region" description="Helical" evidence="1">
    <location>
        <begin position="85"/>
        <end position="104"/>
    </location>
</feature>
<keyword evidence="1" id="KW-0812">Transmembrane</keyword>
<feature type="non-terminal residue" evidence="2">
    <location>
        <position position="305"/>
    </location>
</feature>
<name>A0A937X9D4_UNCEI</name>
<evidence type="ECO:0000313" key="2">
    <source>
        <dbReference type="EMBL" id="MBM3318323.1"/>
    </source>
</evidence>
<comment type="caution">
    <text evidence="2">The sequence shown here is derived from an EMBL/GenBank/DDBJ whole genome shotgun (WGS) entry which is preliminary data.</text>
</comment>
<feature type="transmembrane region" description="Helical" evidence="1">
    <location>
        <begin position="228"/>
        <end position="250"/>
    </location>
</feature>
<proteinExistence type="predicted"/>
<organism evidence="2 3">
    <name type="scientific">Eiseniibacteriota bacterium</name>
    <dbReference type="NCBI Taxonomy" id="2212470"/>
    <lineage>
        <taxon>Bacteria</taxon>
        <taxon>Candidatus Eiseniibacteriota</taxon>
    </lineage>
</organism>
<keyword evidence="1" id="KW-0472">Membrane</keyword>
<reference evidence="2" key="1">
    <citation type="submission" date="2019-03" db="EMBL/GenBank/DDBJ databases">
        <title>Lake Tanganyika Metagenome-Assembled Genomes (MAGs).</title>
        <authorList>
            <person name="Tran P."/>
        </authorList>
    </citation>
    <scope>NUCLEOTIDE SEQUENCE</scope>
    <source>
        <strain evidence="2">M_DeepCast_400m_m2_100</strain>
    </source>
</reference>
<keyword evidence="1" id="KW-1133">Transmembrane helix</keyword>
<feature type="transmembrane region" description="Helical" evidence="1">
    <location>
        <begin position="28"/>
        <end position="46"/>
    </location>
</feature>
<dbReference type="Proteomes" id="UP000748308">
    <property type="component" value="Unassembled WGS sequence"/>
</dbReference>
<evidence type="ECO:0000256" key="1">
    <source>
        <dbReference type="SAM" id="Phobius"/>
    </source>
</evidence>
<protein>
    <submittedName>
        <fullName evidence="2">Uncharacterized protein</fullName>
    </submittedName>
</protein>
<gene>
    <name evidence="2" type="ORF">FJY75_10785</name>
</gene>
<dbReference type="EMBL" id="VGIY01000324">
    <property type="protein sequence ID" value="MBM3318323.1"/>
    <property type="molecule type" value="Genomic_DNA"/>
</dbReference>
<feature type="transmembrane region" description="Helical" evidence="1">
    <location>
        <begin position="116"/>
        <end position="135"/>
    </location>
</feature>
<accession>A0A937X9D4</accession>
<sequence length="305" mass="31921">MRAPRALGALALLAACAAAPWLPGPWATLRWFALCIAPGAAALLLLHPAVLRDAARATASVILASSVLAPLSYFALLRLLGRPDAALAIYGPAWGLLLSGAWLAHGGRGAAGAARSRTLAGIGLLGLVIALPLLLNADLRVRSDAWTHIALTRQVLSEPYPWTDPRFAGEPLRYFWFLNVWASGFAARGGTSIPWALALTNLAQAVAFVAALRAAAGSLFSAAPLRRAALAVALFGLNPLGLYGVTTHWLQGVVGATREAVPAAPLSRLRFADAEVIHALTPYGTSFVAWIDKFVVVTAFGIAMT</sequence>
<feature type="transmembrane region" description="Helical" evidence="1">
    <location>
        <begin position="193"/>
        <end position="216"/>
    </location>
</feature>